<protein>
    <submittedName>
        <fullName evidence="2">Preprotein translocase subunit YajC</fullName>
    </submittedName>
</protein>
<keyword evidence="1" id="KW-1133">Transmembrane helix</keyword>
<dbReference type="EMBL" id="WNUR01000876">
    <property type="protein sequence ID" value="MDZ7543148.1"/>
    <property type="molecule type" value="Genomic_DNA"/>
</dbReference>
<comment type="caution">
    <text evidence="2">The sequence shown here is derived from an EMBL/GenBank/DDBJ whole genome shotgun (WGS) entry which is preliminary data.</text>
</comment>
<evidence type="ECO:0000313" key="2">
    <source>
        <dbReference type="EMBL" id="MDZ7543148.1"/>
    </source>
</evidence>
<gene>
    <name evidence="2" type="ORF">GNF83_18620</name>
</gene>
<evidence type="ECO:0000256" key="1">
    <source>
        <dbReference type="SAM" id="Phobius"/>
    </source>
</evidence>
<keyword evidence="1" id="KW-0812">Transmembrane</keyword>
<sequence>MINWEVVIWTCITVAVLLGIGALILLFISARNIKKRTSTLKDVHVE</sequence>
<evidence type="ECO:0000313" key="3">
    <source>
        <dbReference type="Proteomes" id="UP001288944"/>
    </source>
</evidence>
<keyword evidence="1" id="KW-0472">Membrane</keyword>
<feature type="non-terminal residue" evidence="2">
    <location>
        <position position="46"/>
    </location>
</feature>
<accession>A0AAW9KM64</accession>
<reference evidence="2" key="1">
    <citation type="submission" date="2019-11" db="EMBL/GenBank/DDBJ databases">
        <title>Characterization of Clostridium perfringens isolates from swine manure treated agricultural soils.</title>
        <authorList>
            <person name="Wushke S.T."/>
        </authorList>
    </citation>
    <scope>NUCLEOTIDE SEQUENCE</scope>
    <source>
        <strain evidence="2">X62</strain>
    </source>
</reference>
<dbReference type="AlphaFoldDB" id="A0AAW9KM64"/>
<dbReference type="Proteomes" id="UP001288944">
    <property type="component" value="Unassembled WGS sequence"/>
</dbReference>
<feature type="transmembrane region" description="Helical" evidence="1">
    <location>
        <begin position="6"/>
        <end position="28"/>
    </location>
</feature>
<organism evidence="2 3">
    <name type="scientific">Clostridium perfringens</name>
    <dbReference type="NCBI Taxonomy" id="1502"/>
    <lineage>
        <taxon>Bacteria</taxon>
        <taxon>Bacillati</taxon>
        <taxon>Bacillota</taxon>
        <taxon>Clostridia</taxon>
        <taxon>Eubacteriales</taxon>
        <taxon>Clostridiaceae</taxon>
        <taxon>Clostridium</taxon>
    </lineage>
</organism>
<name>A0AAW9KM64_CLOPF</name>
<proteinExistence type="predicted"/>